<dbReference type="NCBIfam" id="NF010568">
    <property type="entry name" value="PRK13961.1"/>
    <property type="match status" value="1"/>
</dbReference>
<dbReference type="Proteomes" id="UP000275078">
    <property type="component" value="Unassembled WGS sequence"/>
</dbReference>
<dbReference type="FunFam" id="3.30.470.20:FF:000015">
    <property type="entry name" value="Phosphoribosylaminoimidazole-succinocarboxamide synthase"/>
    <property type="match status" value="1"/>
</dbReference>
<dbReference type="GO" id="GO:0006189">
    <property type="term" value="P:'de novo' IMP biosynthetic process"/>
    <property type="evidence" value="ECO:0007669"/>
    <property type="project" value="UniProtKB-UniPathway"/>
</dbReference>
<dbReference type="PANTHER" id="PTHR43700:SF1">
    <property type="entry name" value="PHOSPHORIBOSYLAMINOIMIDAZOLE-SUCCINOCARBOXAMIDE SYNTHASE"/>
    <property type="match status" value="1"/>
</dbReference>
<dbReference type="UniPathway" id="UPA00074">
    <property type="reaction ID" value="UER00131"/>
</dbReference>
<keyword evidence="12" id="KW-1185">Reference proteome</keyword>
<feature type="domain" description="SAICAR synthetase/ADE2 N-terminal" evidence="10">
    <location>
        <begin position="20"/>
        <end position="274"/>
    </location>
</feature>
<evidence type="ECO:0000256" key="9">
    <source>
        <dbReference type="ARBA" id="ARBA00030409"/>
    </source>
</evidence>
<evidence type="ECO:0000256" key="2">
    <source>
        <dbReference type="ARBA" id="ARBA00010190"/>
    </source>
</evidence>
<evidence type="ECO:0000256" key="6">
    <source>
        <dbReference type="ARBA" id="ARBA00022741"/>
    </source>
</evidence>
<dbReference type="OrthoDB" id="9991235at2759"/>
<evidence type="ECO:0000256" key="1">
    <source>
        <dbReference type="ARBA" id="ARBA00004672"/>
    </source>
</evidence>
<evidence type="ECO:0000259" key="10">
    <source>
        <dbReference type="Pfam" id="PF01259"/>
    </source>
</evidence>
<dbReference type="Gene3D" id="3.30.470.20">
    <property type="entry name" value="ATP-grasp fold, B domain"/>
    <property type="match status" value="1"/>
</dbReference>
<dbReference type="PANTHER" id="PTHR43700">
    <property type="entry name" value="PHOSPHORIBOSYLAMINOIMIDAZOLE-SUCCINOCARBOXAMIDE SYNTHASE"/>
    <property type="match status" value="1"/>
</dbReference>
<dbReference type="GO" id="GO:0005524">
    <property type="term" value="F:ATP binding"/>
    <property type="evidence" value="ECO:0007669"/>
    <property type="project" value="UniProtKB-KW"/>
</dbReference>
<dbReference type="CDD" id="cd01414">
    <property type="entry name" value="SAICAR_synt_Sc"/>
    <property type="match status" value="1"/>
</dbReference>
<keyword evidence="8" id="KW-0067">ATP-binding</keyword>
<dbReference type="EC" id="6.3.2.6" evidence="3"/>
<dbReference type="Gene3D" id="3.30.200.20">
    <property type="entry name" value="Phosphorylase Kinase, domain 1"/>
    <property type="match status" value="1"/>
</dbReference>
<dbReference type="AlphaFoldDB" id="A0A3N4IPR7"/>
<evidence type="ECO:0000256" key="5">
    <source>
        <dbReference type="ARBA" id="ARBA00022598"/>
    </source>
</evidence>
<evidence type="ECO:0000313" key="11">
    <source>
        <dbReference type="EMBL" id="RPA83614.1"/>
    </source>
</evidence>
<organism evidence="11 12">
    <name type="scientific">Ascobolus immersus RN42</name>
    <dbReference type="NCBI Taxonomy" id="1160509"/>
    <lineage>
        <taxon>Eukaryota</taxon>
        <taxon>Fungi</taxon>
        <taxon>Dikarya</taxon>
        <taxon>Ascomycota</taxon>
        <taxon>Pezizomycotina</taxon>
        <taxon>Pezizomycetes</taxon>
        <taxon>Pezizales</taxon>
        <taxon>Ascobolaceae</taxon>
        <taxon>Ascobolus</taxon>
    </lineage>
</organism>
<protein>
    <recommendedName>
        <fullName evidence="4">Phosphoribosylaminoimidazole-succinocarboxamide synthase</fullName>
        <ecNumber evidence="3">6.3.2.6</ecNumber>
    </recommendedName>
    <alternativeName>
        <fullName evidence="9">SAICAR synthetase</fullName>
    </alternativeName>
</protein>
<evidence type="ECO:0000256" key="7">
    <source>
        <dbReference type="ARBA" id="ARBA00022755"/>
    </source>
</evidence>
<dbReference type="GO" id="GO:0004639">
    <property type="term" value="F:phosphoribosylaminoimidazolesuccinocarboxamide synthase activity"/>
    <property type="evidence" value="ECO:0007669"/>
    <property type="project" value="UniProtKB-EC"/>
</dbReference>
<accession>A0A3N4IPR7</accession>
<keyword evidence="6" id="KW-0547">Nucleotide-binding</keyword>
<dbReference type="SUPFAM" id="SSF56104">
    <property type="entry name" value="SAICAR synthase-like"/>
    <property type="match status" value="1"/>
</dbReference>
<dbReference type="Pfam" id="PF01259">
    <property type="entry name" value="SAICAR_synt"/>
    <property type="match status" value="1"/>
</dbReference>
<dbReference type="InterPro" id="IPR001636">
    <property type="entry name" value="SAICAR_synth"/>
</dbReference>
<evidence type="ECO:0000256" key="8">
    <source>
        <dbReference type="ARBA" id="ARBA00022840"/>
    </source>
</evidence>
<name>A0A3N4IPR7_ASCIM</name>
<sequence>MTSLIPAVTKTDLEGSIPLLGKGKVRDVYALGEDQLLFVATDRISAYDVVMENGVPEKGKLLTALSEFWFREVLSDICPNHLISTSVPEKLSKYKDQLEGRSQIVRKLKVLPIEAIVRGYLSGSAWKEYQKKGTIHGIEVPKGLRESEKLEKPLFTPSTKAEQGEHDENIHPSQAAAHIGENGEKYAKRIEELALALYTKARDYAAERGIIIADTKFEFGVDENGEVVLVDEVLTPDSSRFWPADKYEVGKSQDSYDKQYLRDWLTSTGVAGKEGILMPQEVVDETAAKYKEAYELLTGKKWGSS</sequence>
<dbReference type="PROSITE" id="PS01058">
    <property type="entry name" value="SAICAR_SYNTHETASE_2"/>
    <property type="match status" value="1"/>
</dbReference>
<dbReference type="HAMAP" id="MF_00137">
    <property type="entry name" value="SAICAR_synth"/>
    <property type="match status" value="1"/>
</dbReference>
<comment type="pathway">
    <text evidence="1">Purine metabolism; IMP biosynthesis via de novo pathway; 5-amino-1-(5-phospho-D-ribosyl)imidazole-4-carboxamide from 5-amino-1-(5-phospho-D-ribosyl)imidazole-4-carboxylate: step 1/2.</text>
</comment>
<dbReference type="GO" id="GO:0005737">
    <property type="term" value="C:cytoplasm"/>
    <property type="evidence" value="ECO:0007669"/>
    <property type="project" value="TreeGrafter"/>
</dbReference>
<dbReference type="PROSITE" id="PS01057">
    <property type="entry name" value="SAICAR_SYNTHETASE_1"/>
    <property type="match status" value="1"/>
</dbReference>
<gene>
    <name evidence="11" type="ORF">BJ508DRAFT_369231</name>
</gene>
<reference evidence="11 12" key="1">
    <citation type="journal article" date="2018" name="Nat. Ecol. Evol.">
        <title>Pezizomycetes genomes reveal the molecular basis of ectomycorrhizal truffle lifestyle.</title>
        <authorList>
            <person name="Murat C."/>
            <person name="Payen T."/>
            <person name="Noel B."/>
            <person name="Kuo A."/>
            <person name="Morin E."/>
            <person name="Chen J."/>
            <person name="Kohler A."/>
            <person name="Krizsan K."/>
            <person name="Balestrini R."/>
            <person name="Da Silva C."/>
            <person name="Montanini B."/>
            <person name="Hainaut M."/>
            <person name="Levati E."/>
            <person name="Barry K.W."/>
            <person name="Belfiori B."/>
            <person name="Cichocki N."/>
            <person name="Clum A."/>
            <person name="Dockter R.B."/>
            <person name="Fauchery L."/>
            <person name="Guy J."/>
            <person name="Iotti M."/>
            <person name="Le Tacon F."/>
            <person name="Lindquist E.A."/>
            <person name="Lipzen A."/>
            <person name="Malagnac F."/>
            <person name="Mello A."/>
            <person name="Molinier V."/>
            <person name="Miyauchi S."/>
            <person name="Poulain J."/>
            <person name="Riccioni C."/>
            <person name="Rubini A."/>
            <person name="Sitrit Y."/>
            <person name="Splivallo R."/>
            <person name="Traeger S."/>
            <person name="Wang M."/>
            <person name="Zifcakova L."/>
            <person name="Wipf D."/>
            <person name="Zambonelli A."/>
            <person name="Paolocci F."/>
            <person name="Nowrousian M."/>
            <person name="Ottonello S."/>
            <person name="Baldrian P."/>
            <person name="Spatafora J.W."/>
            <person name="Henrissat B."/>
            <person name="Nagy L.G."/>
            <person name="Aury J.M."/>
            <person name="Wincker P."/>
            <person name="Grigoriev I.V."/>
            <person name="Bonfante P."/>
            <person name="Martin F.M."/>
        </authorList>
    </citation>
    <scope>NUCLEOTIDE SEQUENCE [LARGE SCALE GENOMIC DNA]</scope>
    <source>
        <strain evidence="11 12">RN42</strain>
    </source>
</reference>
<keyword evidence="5" id="KW-0436">Ligase</keyword>
<evidence type="ECO:0000313" key="12">
    <source>
        <dbReference type="Proteomes" id="UP000275078"/>
    </source>
</evidence>
<proteinExistence type="inferred from homology"/>
<comment type="similarity">
    <text evidence="2">Belongs to the SAICAR synthetase family.</text>
</comment>
<keyword evidence="7" id="KW-0658">Purine biosynthesis</keyword>
<dbReference type="InterPro" id="IPR028923">
    <property type="entry name" value="SAICAR_synt/ADE2_N"/>
</dbReference>
<evidence type="ECO:0000256" key="3">
    <source>
        <dbReference type="ARBA" id="ARBA00012217"/>
    </source>
</evidence>
<dbReference type="InterPro" id="IPR018236">
    <property type="entry name" value="SAICAR_synthetase_CS"/>
</dbReference>
<dbReference type="EMBL" id="ML119663">
    <property type="protein sequence ID" value="RPA83614.1"/>
    <property type="molecule type" value="Genomic_DNA"/>
</dbReference>
<dbReference type="STRING" id="1160509.A0A3N4IPR7"/>
<evidence type="ECO:0000256" key="4">
    <source>
        <dbReference type="ARBA" id="ARBA00016460"/>
    </source>
</evidence>
<dbReference type="NCBIfam" id="TIGR00081">
    <property type="entry name" value="purC"/>
    <property type="match status" value="1"/>
</dbReference>